<evidence type="ECO:0000313" key="3">
    <source>
        <dbReference type="Proteomes" id="UP000015100"/>
    </source>
</evidence>
<proteinExistence type="predicted"/>
<dbReference type="Proteomes" id="UP000015100">
    <property type="component" value="Unassembled WGS sequence"/>
</dbReference>
<feature type="chain" id="PRO_5004547548" description="Apple domain-containing protein" evidence="1">
    <location>
        <begin position="24"/>
        <end position="349"/>
    </location>
</feature>
<dbReference type="EMBL" id="AQGS01000546">
    <property type="protein sequence ID" value="EPS38489.1"/>
    <property type="molecule type" value="Genomic_DNA"/>
</dbReference>
<reference evidence="3" key="2">
    <citation type="submission" date="2013-04" db="EMBL/GenBank/DDBJ databases">
        <title>Genomic mechanisms accounting for the adaptation to parasitism in nematode-trapping fungi.</title>
        <authorList>
            <person name="Ahren D.G."/>
        </authorList>
    </citation>
    <scope>NUCLEOTIDE SEQUENCE [LARGE SCALE GENOMIC DNA]</scope>
    <source>
        <strain evidence="3">CBS 200.50</strain>
    </source>
</reference>
<dbReference type="AlphaFoldDB" id="S8A6M5"/>
<reference evidence="2 3" key="1">
    <citation type="journal article" date="2013" name="PLoS Genet.">
        <title>Genomic mechanisms accounting for the adaptation to parasitism in nematode-trapping fungi.</title>
        <authorList>
            <person name="Meerupati T."/>
            <person name="Andersson K.M."/>
            <person name="Friman E."/>
            <person name="Kumar D."/>
            <person name="Tunlid A."/>
            <person name="Ahren D."/>
        </authorList>
    </citation>
    <scope>NUCLEOTIDE SEQUENCE [LARGE SCALE GENOMIC DNA]</scope>
    <source>
        <strain evidence="2 3">CBS 200.50</strain>
    </source>
</reference>
<dbReference type="HOGENOM" id="CLU_762951_0_0_1"/>
<dbReference type="OrthoDB" id="10462074at2759"/>
<dbReference type="eggNOG" id="ENOG502STK8">
    <property type="taxonomic scope" value="Eukaryota"/>
</dbReference>
<name>S8A6M5_DACHA</name>
<evidence type="ECO:0000256" key="1">
    <source>
        <dbReference type="SAM" id="SignalP"/>
    </source>
</evidence>
<organism evidence="2 3">
    <name type="scientific">Dactylellina haptotyla (strain CBS 200.50)</name>
    <name type="common">Nematode-trapping fungus</name>
    <name type="synonym">Monacrosporium haptotylum</name>
    <dbReference type="NCBI Taxonomy" id="1284197"/>
    <lineage>
        <taxon>Eukaryota</taxon>
        <taxon>Fungi</taxon>
        <taxon>Dikarya</taxon>
        <taxon>Ascomycota</taxon>
        <taxon>Pezizomycotina</taxon>
        <taxon>Orbiliomycetes</taxon>
        <taxon>Orbiliales</taxon>
        <taxon>Orbiliaceae</taxon>
        <taxon>Dactylellina</taxon>
    </lineage>
</organism>
<keyword evidence="3" id="KW-1185">Reference proteome</keyword>
<accession>S8A6M5</accession>
<evidence type="ECO:0008006" key="4">
    <source>
        <dbReference type="Google" id="ProtNLM"/>
    </source>
</evidence>
<feature type="signal peptide" evidence="1">
    <location>
        <begin position="1"/>
        <end position="23"/>
    </location>
</feature>
<protein>
    <recommendedName>
        <fullName evidence="4">Apple domain-containing protein</fullName>
    </recommendedName>
</protein>
<dbReference type="STRING" id="1284197.S8A6M5"/>
<gene>
    <name evidence="2" type="ORF">H072_7772</name>
</gene>
<evidence type="ECO:0000313" key="2">
    <source>
        <dbReference type="EMBL" id="EPS38489.1"/>
    </source>
</evidence>
<keyword evidence="1" id="KW-0732">Signal</keyword>
<comment type="caution">
    <text evidence="2">The sequence shown here is derived from an EMBL/GenBank/DDBJ whole genome shotgun (WGS) entry which is preliminary data.</text>
</comment>
<sequence>MKYSTFLTSTLLVLSPLVPTVSAWCDAINTNTYSTCNTKYGDHPVTSTKYSTRTINTGVTTTVTYTNPPETSCVTITEPDVTNTDTVTSTCTERKWCQVYTITAINTVTTTLTITNVKTKSECTTTKVYGPTITIPAPPGFTGVNDDPDCRDPRKRNNYPPGESTYPTVIACTTTFLRTCTISTTVGPYTVTSTKTIPGNTYTVTDTDTVTETVCANPTLTTATVDTTATCTTYTESCTTVTSTKTITIPGPTKYAACNPAKNILSGASPKDFSGTKCNADSAYDCCVECIKNPKCVGSYFVEGNYKADQCYLKLSNMCYGQSNTLKFEKKYGGGSISNGQCGKWKLKK</sequence>